<dbReference type="GO" id="GO:0005829">
    <property type="term" value="C:cytosol"/>
    <property type="evidence" value="ECO:0007669"/>
    <property type="project" value="TreeGrafter"/>
</dbReference>
<evidence type="ECO:0000259" key="5">
    <source>
        <dbReference type="Pfam" id="PF25137"/>
    </source>
</evidence>
<evidence type="ECO:0000313" key="6">
    <source>
        <dbReference type="EMBL" id="GGF87051.1"/>
    </source>
</evidence>
<organism evidence="6 7">
    <name type="scientific">Cysteiniphilum litorale</name>
    <dbReference type="NCBI Taxonomy" id="2056700"/>
    <lineage>
        <taxon>Bacteria</taxon>
        <taxon>Pseudomonadati</taxon>
        <taxon>Pseudomonadota</taxon>
        <taxon>Gammaproteobacteria</taxon>
        <taxon>Thiotrichales</taxon>
        <taxon>Fastidiosibacteraceae</taxon>
        <taxon>Cysteiniphilum</taxon>
    </lineage>
</organism>
<evidence type="ECO:0000256" key="1">
    <source>
        <dbReference type="ARBA" id="ARBA00001962"/>
    </source>
</evidence>
<dbReference type="InterPro" id="IPR018211">
    <property type="entry name" value="ADH_Fe_CS"/>
</dbReference>
<dbReference type="Pfam" id="PF00465">
    <property type="entry name" value="Fe-ADH"/>
    <property type="match status" value="1"/>
</dbReference>
<feature type="domain" description="Fe-containing alcohol dehydrogenase-like C-terminal" evidence="5">
    <location>
        <begin position="186"/>
        <end position="381"/>
    </location>
</feature>
<comment type="cofactor">
    <cofactor evidence="1">
        <name>Fe cation</name>
        <dbReference type="ChEBI" id="CHEBI:24875"/>
    </cofactor>
</comment>
<dbReference type="GO" id="GO:0046872">
    <property type="term" value="F:metal ion binding"/>
    <property type="evidence" value="ECO:0007669"/>
    <property type="project" value="InterPro"/>
</dbReference>
<dbReference type="Pfam" id="PF25137">
    <property type="entry name" value="ADH_Fe_C"/>
    <property type="match status" value="1"/>
</dbReference>
<dbReference type="AlphaFoldDB" id="A0A8J2Z1W2"/>
<dbReference type="EMBL" id="BMJS01000001">
    <property type="protein sequence ID" value="GGF87051.1"/>
    <property type="molecule type" value="Genomic_DNA"/>
</dbReference>
<dbReference type="SUPFAM" id="SSF56796">
    <property type="entry name" value="Dehydroquinate synthase-like"/>
    <property type="match status" value="1"/>
</dbReference>
<dbReference type="Gene3D" id="3.40.50.1970">
    <property type="match status" value="1"/>
</dbReference>
<dbReference type="RefSeq" id="WP_117001329.1">
    <property type="nucleotide sequence ID" value="NZ_BMJS01000001.1"/>
</dbReference>
<feature type="domain" description="Alcohol dehydrogenase iron-type/glycerol dehydrogenase GldA" evidence="4">
    <location>
        <begin position="9"/>
        <end position="174"/>
    </location>
</feature>
<dbReference type="Gene3D" id="1.20.1090.10">
    <property type="entry name" value="Dehydroquinate synthase-like - alpha domain"/>
    <property type="match status" value="1"/>
</dbReference>
<evidence type="ECO:0000256" key="2">
    <source>
        <dbReference type="ARBA" id="ARBA00007358"/>
    </source>
</evidence>
<reference evidence="6" key="1">
    <citation type="journal article" date="2014" name="Int. J. Syst. Evol. Microbiol.">
        <title>Complete genome sequence of Corynebacterium casei LMG S-19264T (=DSM 44701T), isolated from a smear-ripened cheese.</title>
        <authorList>
            <consortium name="US DOE Joint Genome Institute (JGI-PGF)"/>
            <person name="Walter F."/>
            <person name="Albersmeier A."/>
            <person name="Kalinowski J."/>
            <person name="Ruckert C."/>
        </authorList>
    </citation>
    <scope>NUCLEOTIDE SEQUENCE</scope>
    <source>
        <strain evidence="6">CGMCC 1.15758</strain>
    </source>
</reference>
<dbReference type="PROSITE" id="PS00060">
    <property type="entry name" value="ADH_IRON_2"/>
    <property type="match status" value="1"/>
</dbReference>
<gene>
    <name evidence="6" type="ORF">GCM10010995_00520</name>
</gene>
<reference evidence="6" key="2">
    <citation type="submission" date="2020-09" db="EMBL/GenBank/DDBJ databases">
        <authorList>
            <person name="Sun Q."/>
            <person name="Zhou Y."/>
        </authorList>
    </citation>
    <scope>NUCLEOTIDE SEQUENCE</scope>
    <source>
        <strain evidence="6">CGMCC 1.15758</strain>
    </source>
</reference>
<dbReference type="GO" id="GO:1990362">
    <property type="term" value="F:butanol dehydrogenase (NAD+) activity"/>
    <property type="evidence" value="ECO:0007669"/>
    <property type="project" value="InterPro"/>
</dbReference>
<dbReference type="PANTHER" id="PTHR43633:SF1">
    <property type="entry name" value="ALCOHOL DEHYDROGENASE YQHD"/>
    <property type="match status" value="1"/>
</dbReference>
<dbReference type="GO" id="GO:0008106">
    <property type="term" value="F:alcohol dehydrogenase (NADP+) activity"/>
    <property type="evidence" value="ECO:0007669"/>
    <property type="project" value="TreeGrafter"/>
</dbReference>
<comment type="caution">
    <text evidence="6">The sequence shown here is derived from an EMBL/GenBank/DDBJ whole genome shotgun (WGS) entry which is preliminary data.</text>
</comment>
<evidence type="ECO:0000313" key="7">
    <source>
        <dbReference type="Proteomes" id="UP000636949"/>
    </source>
</evidence>
<dbReference type="GO" id="GO:1990002">
    <property type="term" value="F:methylglyoxal reductase (NADPH) (acetol producing) activity"/>
    <property type="evidence" value="ECO:0007669"/>
    <property type="project" value="TreeGrafter"/>
</dbReference>
<dbReference type="InterPro" id="IPR001670">
    <property type="entry name" value="ADH_Fe/GldA"/>
</dbReference>
<dbReference type="PROSITE" id="PS00913">
    <property type="entry name" value="ADH_IRON_1"/>
    <property type="match status" value="1"/>
</dbReference>
<evidence type="ECO:0000256" key="3">
    <source>
        <dbReference type="ARBA" id="ARBA00023002"/>
    </source>
</evidence>
<dbReference type="FunFam" id="3.40.50.1970:FF:000003">
    <property type="entry name" value="Alcohol dehydrogenase, iron-containing"/>
    <property type="match status" value="1"/>
</dbReference>
<dbReference type="PANTHER" id="PTHR43633">
    <property type="entry name" value="ALCOHOL DEHYDROGENASE YQHD"/>
    <property type="match status" value="1"/>
</dbReference>
<sequence>MENFIYYNPTRIYFGQGQITQLSHAIAKDQKVLLIYGGGSIKQNGVYDQVKTALADHQVTEFSGIEPNPEYETCLKAVELIKQNKINFVLAVGGGSVIDATKFIVAAAKFKGDAWDILAKHADITGAVPFGCVLTLPATGSEMNSGSVISRRALNKKLAFMHEKVFPVFSILDPETTYTLPARQVANGVVDAFVHVMEQYLTYPQNAQLQDRFAEGILSTLIEEGEKVLTHPHDYDVRANIMWAATLALNTLISQGVKTDWATHMIGHELTAFYGLDHAQTLAIILPSIMEYKKDKKQAKLIQYAERVWQVDKTLDAETKVQIAIEKTRAFFEKMGNPTKISAYQLSQDKFDDIINNLKDNGLTALGEHADITPEDSLKILQMSY</sequence>
<accession>A0A8J2Z1W2</accession>
<dbReference type="OrthoDB" id="9815791at2"/>
<evidence type="ECO:0000259" key="4">
    <source>
        <dbReference type="Pfam" id="PF00465"/>
    </source>
</evidence>
<protein>
    <submittedName>
        <fullName evidence="6">Alcohol dehydrogenase</fullName>
    </submittedName>
</protein>
<comment type="similarity">
    <text evidence="2">Belongs to the iron-containing alcohol dehydrogenase family.</text>
</comment>
<dbReference type="InterPro" id="IPR044731">
    <property type="entry name" value="BDH-like"/>
</dbReference>
<keyword evidence="7" id="KW-1185">Reference proteome</keyword>
<dbReference type="Proteomes" id="UP000636949">
    <property type="component" value="Unassembled WGS sequence"/>
</dbReference>
<dbReference type="CDD" id="cd08187">
    <property type="entry name" value="BDH"/>
    <property type="match status" value="1"/>
</dbReference>
<proteinExistence type="inferred from homology"/>
<name>A0A8J2Z1W2_9GAMM</name>
<keyword evidence="3" id="KW-0560">Oxidoreductase</keyword>
<dbReference type="InterPro" id="IPR056798">
    <property type="entry name" value="ADH_Fe_C"/>
</dbReference>